<proteinExistence type="predicted"/>
<evidence type="ECO:0000313" key="2">
    <source>
        <dbReference type="EMBL" id="NYG55494.1"/>
    </source>
</evidence>
<name>A0A7Y9RWN3_9ACTN</name>
<evidence type="ECO:0000256" key="1">
    <source>
        <dbReference type="SAM" id="Phobius"/>
    </source>
</evidence>
<dbReference type="Proteomes" id="UP000544110">
    <property type="component" value="Unassembled WGS sequence"/>
</dbReference>
<keyword evidence="1" id="KW-1133">Transmembrane helix</keyword>
<comment type="caution">
    <text evidence="2">The sequence shown here is derived from an EMBL/GenBank/DDBJ whole genome shotgun (WGS) entry which is preliminary data.</text>
</comment>
<reference evidence="2 3" key="1">
    <citation type="submission" date="2020-07" db="EMBL/GenBank/DDBJ databases">
        <title>Sequencing the genomes of 1000 actinobacteria strains.</title>
        <authorList>
            <person name="Klenk H.-P."/>
        </authorList>
    </citation>
    <scope>NUCLEOTIDE SEQUENCE [LARGE SCALE GENOMIC DNA]</scope>
    <source>
        <strain evidence="2 3">DSM 24552</strain>
    </source>
</reference>
<dbReference type="RefSeq" id="WP_179517925.1">
    <property type="nucleotide sequence ID" value="NZ_JACCAC010000001.1"/>
</dbReference>
<keyword evidence="3" id="KW-1185">Reference proteome</keyword>
<feature type="transmembrane region" description="Helical" evidence="1">
    <location>
        <begin position="25"/>
        <end position="45"/>
    </location>
</feature>
<gene>
    <name evidence="2" type="ORF">BJ989_001798</name>
</gene>
<keyword evidence="1" id="KW-0812">Transmembrane</keyword>
<accession>A0A7Y9RWN3</accession>
<sequence length="52" mass="5303">MPTLTSPLVTLAAEAGHSELPIHPYLIGAITLAVLLALVIALVAFGGGREHS</sequence>
<organism evidence="2 3">
    <name type="scientific">Nocardioides perillae</name>
    <dbReference type="NCBI Taxonomy" id="1119534"/>
    <lineage>
        <taxon>Bacteria</taxon>
        <taxon>Bacillati</taxon>
        <taxon>Actinomycetota</taxon>
        <taxon>Actinomycetes</taxon>
        <taxon>Propionibacteriales</taxon>
        <taxon>Nocardioidaceae</taxon>
        <taxon>Nocardioides</taxon>
    </lineage>
</organism>
<evidence type="ECO:0000313" key="3">
    <source>
        <dbReference type="Proteomes" id="UP000544110"/>
    </source>
</evidence>
<keyword evidence="1" id="KW-0472">Membrane</keyword>
<dbReference type="AlphaFoldDB" id="A0A7Y9RWN3"/>
<dbReference type="EMBL" id="JACCAC010000001">
    <property type="protein sequence ID" value="NYG55494.1"/>
    <property type="molecule type" value="Genomic_DNA"/>
</dbReference>
<protein>
    <submittedName>
        <fullName evidence="2">Uncharacterized protein</fullName>
    </submittedName>
</protein>